<feature type="transmembrane region" description="Helical" evidence="5">
    <location>
        <begin position="380"/>
        <end position="398"/>
    </location>
</feature>
<accession>A0ABV8AJC4</accession>
<dbReference type="SUPFAM" id="SSF55874">
    <property type="entry name" value="ATPase domain of HSP90 chaperone/DNA topoisomerase II/histidine kinase"/>
    <property type="match status" value="1"/>
</dbReference>
<dbReference type="InterPro" id="IPR003661">
    <property type="entry name" value="HisK_dim/P_dom"/>
</dbReference>
<keyword evidence="3" id="KW-0597">Phosphoprotein</keyword>
<proteinExistence type="predicted"/>
<dbReference type="SMART" id="SM00388">
    <property type="entry name" value="HisKA"/>
    <property type="match status" value="1"/>
</dbReference>
<dbReference type="SUPFAM" id="SSF47384">
    <property type="entry name" value="Homodimeric domain of signal transducing histidine kinase"/>
    <property type="match status" value="1"/>
</dbReference>
<dbReference type="InterPro" id="IPR003594">
    <property type="entry name" value="HATPase_dom"/>
</dbReference>
<keyword evidence="6" id="KW-0732">Signal</keyword>
<feature type="domain" description="Histidine kinase" evidence="7">
    <location>
        <begin position="472"/>
        <end position="714"/>
    </location>
</feature>
<dbReference type="PROSITE" id="PS50109">
    <property type="entry name" value="HIS_KIN"/>
    <property type="match status" value="1"/>
</dbReference>
<feature type="transmembrane region" description="Helical" evidence="5">
    <location>
        <begin position="347"/>
        <end position="365"/>
    </location>
</feature>
<keyword evidence="8" id="KW-0547">Nucleotide-binding</keyword>
<dbReference type="Pfam" id="PF02518">
    <property type="entry name" value="HATPase_c"/>
    <property type="match status" value="1"/>
</dbReference>
<dbReference type="Pfam" id="PF00512">
    <property type="entry name" value="HisKA"/>
    <property type="match status" value="1"/>
</dbReference>
<dbReference type="GO" id="GO:0005524">
    <property type="term" value="F:ATP binding"/>
    <property type="evidence" value="ECO:0007669"/>
    <property type="project" value="UniProtKB-KW"/>
</dbReference>
<feature type="signal peptide" evidence="6">
    <location>
        <begin position="1"/>
        <end position="20"/>
    </location>
</feature>
<dbReference type="EMBL" id="JBHSAT010000004">
    <property type="protein sequence ID" value="MFC3877095.1"/>
    <property type="molecule type" value="Genomic_DNA"/>
</dbReference>
<dbReference type="InterPro" id="IPR005467">
    <property type="entry name" value="His_kinase_dom"/>
</dbReference>
<feature type="coiled-coil region" evidence="4">
    <location>
        <begin position="415"/>
        <end position="453"/>
    </location>
</feature>
<dbReference type="EC" id="2.7.13.3" evidence="2"/>
<dbReference type="CDD" id="cd00082">
    <property type="entry name" value="HisKA"/>
    <property type="match status" value="1"/>
</dbReference>
<evidence type="ECO:0000256" key="5">
    <source>
        <dbReference type="SAM" id="Phobius"/>
    </source>
</evidence>
<evidence type="ECO:0000313" key="9">
    <source>
        <dbReference type="Proteomes" id="UP001595812"/>
    </source>
</evidence>
<dbReference type="PANTHER" id="PTHR43065">
    <property type="entry name" value="SENSOR HISTIDINE KINASE"/>
    <property type="match status" value="1"/>
</dbReference>
<dbReference type="PANTHER" id="PTHR43065:SF42">
    <property type="entry name" value="TWO-COMPONENT SENSOR PPRA"/>
    <property type="match status" value="1"/>
</dbReference>
<keyword evidence="5" id="KW-0472">Membrane</keyword>
<dbReference type="SMART" id="SM00387">
    <property type="entry name" value="HATPase_c"/>
    <property type="match status" value="1"/>
</dbReference>
<dbReference type="Gene3D" id="1.10.287.130">
    <property type="match status" value="1"/>
</dbReference>
<dbReference type="Gene3D" id="3.30.565.10">
    <property type="entry name" value="Histidine kinase-like ATPase, C-terminal domain"/>
    <property type="match status" value="1"/>
</dbReference>
<feature type="chain" id="PRO_5047342195" description="histidine kinase" evidence="6">
    <location>
        <begin position="21"/>
        <end position="714"/>
    </location>
</feature>
<keyword evidence="5" id="KW-1133">Transmembrane helix</keyword>
<evidence type="ECO:0000313" key="8">
    <source>
        <dbReference type="EMBL" id="MFC3877095.1"/>
    </source>
</evidence>
<keyword evidence="4" id="KW-0175">Coiled coil</keyword>
<dbReference type="InterPro" id="IPR036890">
    <property type="entry name" value="HATPase_C_sf"/>
</dbReference>
<evidence type="ECO:0000256" key="6">
    <source>
        <dbReference type="SAM" id="SignalP"/>
    </source>
</evidence>
<feature type="transmembrane region" description="Helical" evidence="5">
    <location>
        <begin position="316"/>
        <end position="335"/>
    </location>
</feature>
<organism evidence="8 9">
    <name type="scientific">Winogradskyella maritima</name>
    <dbReference type="NCBI Taxonomy" id="1517766"/>
    <lineage>
        <taxon>Bacteria</taxon>
        <taxon>Pseudomonadati</taxon>
        <taxon>Bacteroidota</taxon>
        <taxon>Flavobacteriia</taxon>
        <taxon>Flavobacteriales</taxon>
        <taxon>Flavobacteriaceae</taxon>
        <taxon>Winogradskyella</taxon>
    </lineage>
</organism>
<comment type="caution">
    <text evidence="8">The sequence shown here is derived from an EMBL/GenBank/DDBJ whole genome shotgun (WGS) entry which is preliminary data.</text>
</comment>
<dbReference type="Proteomes" id="UP001595812">
    <property type="component" value="Unassembled WGS sequence"/>
</dbReference>
<dbReference type="PRINTS" id="PR00344">
    <property type="entry name" value="BCTRLSENSOR"/>
</dbReference>
<dbReference type="RefSeq" id="WP_386098726.1">
    <property type="nucleotide sequence ID" value="NZ_JBHSAT010000004.1"/>
</dbReference>
<comment type="catalytic activity">
    <reaction evidence="1">
        <text>ATP + protein L-histidine = ADP + protein N-phospho-L-histidine.</text>
        <dbReference type="EC" id="2.7.13.3"/>
    </reaction>
</comment>
<feature type="transmembrane region" description="Helical" evidence="5">
    <location>
        <begin position="266"/>
        <end position="284"/>
    </location>
</feature>
<keyword evidence="5" id="KW-0812">Transmembrane</keyword>
<evidence type="ECO:0000259" key="7">
    <source>
        <dbReference type="PROSITE" id="PS50109"/>
    </source>
</evidence>
<feature type="transmembrane region" description="Helical" evidence="5">
    <location>
        <begin position="202"/>
        <end position="223"/>
    </location>
</feature>
<reference evidence="9" key="1">
    <citation type="journal article" date="2019" name="Int. J. Syst. Evol. Microbiol.">
        <title>The Global Catalogue of Microorganisms (GCM) 10K type strain sequencing project: providing services to taxonomists for standard genome sequencing and annotation.</title>
        <authorList>
            <consortium name="The Broad Institute Genomics Platform"/>
            <consortium name="The Broad Institute Genome Sequencing Center for Infectious Disease"/>
            <person name="Wu L."/>
            <person name="Ma J."/>
        </authorList>
    </citation>
    <scope>NUCLEOTIDE SEQUENCE [LARGE SCALE GENOMIC DNA]</scope>
    <source>
        <strain evidence="9">CECT 8979</strain>
    </source>
</reference>
<evidence type="ECO:0000256" key="1">
    <source>
        <dbReference type="ARBA" id="ARBA00000085"/>
    </source>
</evidence>
<evidence type="ECO:0000256" key="4">
    <source>
        <dbReference type="SAM" id="Coils"/>
    </source>
</evidence>
<evidence type="ECO:0000256" key="2">
    <source>
        <dbReference type="ARBA" id="ARBA00012438"/>
    </source>
</evidence>
<sequence>MRKLILQLSILIVYSLPVFGQTEITVLTKDDFKANQSIFLAEKGNWYFRKGHNPDWGKTTTDFSNWQELKPSEITKEFEDENGRIEGWFKTKLKLDASLEGIPLSISRTLWASTDVYVDGELFHAFGNTGNPYEAYNPVLKYPVPIDLEIGKVYELAIHFVDYETSLTQREIRLKPENLKRFINLTGPDYKTWVETDKKKTYVYGALSIGITFLLCLLFWLLSGLNKDQKIFRHIAFFFTVLCITAVGLFLGYFVELGYSAEKIRFFIAVTFQAVAVIYGFLILEWVLTQRISWVSVALLISLVTTSTYAHLFTVSWPFTLVFITLVTYFTRLFYKHRASIRGINLVLLLAIIIPIATNFVYIAIHKYSLDFFNEYEKLIYAIIVLTAPFCLLVYISVRFKEILKEVEEEASKVIQVTNEKRELLANQNQVLERQVKERTASLNQSLEELKATQSQLIQSEKMASLGELTAGIAHEIQNPLNFVNNFSEVSSELIDEMNEELENGDLEEVKAIASDIKQNLEKIKYHGKRADSIVKGMLQHSRTTSGEKEPTDLNKLADEYMRLAYHGLRAKDKGFNATLQTEFDADLGLISMVPQEIGRVILNLFTNAFYAVDEKQKSLNPDEKASYAPTVSVATEKQSDIAKLIIKDNGNGIPKHVLDKIFEPFFTTKPTGKGTGLGLSMSYDIIKNHGGTINVKTEQGEFTAFEISLPIKT</sequence>
<name>A0ABV8AJC4_9FLAO</name>
<gene>
    <name evidence="8" type="ORF">ACFOSX_07600</name>
</gene>
<keyword evidence="9" id="KW-1185">Reference proteome</keyword>
<keyword evidence="8" id="KW-0067">ATP-binding</keyword>
<protein>
    <recommendedName>
        <fullName evidence="2">histidine kinase</fullName>
        <ecNumber evidence="2">2.7.13.3</ecNumber>
    </recommendedName>
</protein>
<dbReference type="InterPro" id="IPR036097">
    <property type="entry name" value="HisK_dim/P_sf"/>
</dbReference>
<evidence type="ECO:0000256" key="3">
    <source>
        <dbReference type="ARBA" id="ARBA00022553"/>
    </source>
</evidence>
<feature type="transmembrane region" description="Helical" evidence="5">
    <location>
        <begin position="235"/>
        <end position="254"/>
    </location>
</feature>
<dbReference type="InterPro" id="IPR004358">
    <property type="entry name" value="Sig_transdc_His_kin-like_C"/>
</dbReference>